<evidence type="ECO:0000313" key="2">
    <source>
        <dbReference type="Proteomes" id="UP000324800"/>
    </source>
</evidence>
<accession>A0A5J4UG51</accession>
<sequence>MVLGNPQTQIKPRIQCQKGVRISAKAVTDRPRRRPYNNQKYKEVPRETAQVGPEQVVNDTNISHTNLEEVKFILDCIWRCVDSRKKEDDFISNSDNYIKIWALMTQEDENHIELVMEESLMSYNSYTSKKYKKKKIVRIMDVLIKNVSISNIDYVLWNKFREAVSCQQRFHYINGKISEQQQI</sequence>
<name>A0A5J4UG51_9EUKA</name>
<dbReference type="AlphaFoldDB" id="A0A5J4UG51"/>
<gene>
    <name evidence="1" type="ORF">EZS28_034924</name>
</gene>
<dbReference type="Proteomes" id="UP000324800">
    <property type="component" value="Unassembled WGS sequence"/>
</dbReference>
<dbReference type="EMBL" id="SNRW01016252">
    <property type="protein sequence ID" value="KAA6369549.1"/>
    <property type="molecule type" value="Genomic_DNA"/>
</dbReference>
<reference evidence="1 2" key="1">
    <citation type="submission" date="2019-03" db="EMBL/GenBank/DDBJ databases">
        <title>Single cell metagenomics reveals metabolic interactions within the superorganism composed of flagellate Streblomastix strix and complex community of Bacteroidetes bacteria on its surface.</title>
        <authorList>
            <person name="Treitli S.C."/>
            <person name="Kolisko M."/>
            <person name="Husnik F."/>
            <person name="Keeling P."/>
            <person name="Hampl V."/>
        </authorList>
    </citation>
    <scope>NUCLEOTIDE SEQUENCE [LARGE SCALE GENOMIC DNA]</scope>
    <source>
        <strain evidence="1">ST1C</strain>
    </source>
</reference>
<protein>
    <submittedName>
        <fullName evidence="1">Uncharacterized protein</fullName>
    </submittedName>
</protein>
<evidence type="ECO:0000313" key="1">
    <source>
        <dbReference type="EMBL" id="KAA6369549.1"/>
    </source>
</evidence>
<comment type="caution">
    <text evidence="1">The sequence shown here is derived from an EMBL/GenBank/DDBJ whole genome shotgun (WGS) entry which is preliminary data.</text>
</comment>
<organism evidence="1 2">
    <name type="scientific">Streblomastix strix</name>
    <dbReference type="NCBI Taxonomy" id="222440"/>
    <lineage>
        <taxon>Eukaryota</taxon>
        <taxon>Metamonada</taxon>
        <taxon>Preaxostyla</taxon>
        <taxon>Oxymonadida</taxon>
        <taxon>Streblomastigidae</taxon>
        <taxon>Streblomastix</taxon>
    </lineage>
</organism>
<proteinExistence type="predicted"/>